<reference evidence="2 3" key="1">
    <citation type="submission" date="2020-08" db="EMBL/GenBank/DDBJ databases">
        <title>Genomic Encyclopedia of Type Strains, Phase IV (KMG-IV): sequencing the most valuable type-strain genomes for metagenomic binning, comparative biology and taxonomic classification.</title>
        <authorList>
            <person name="Goeker M."/>
        </authorList>
    </citation>
    <scope>NUCLEOTIDE SEQUENCE [LARGE SCALE GENOMIC DNA]</scope>
    <source>
        <strain evidence="2 3">DSM 23960</strain>
    </source>
</reference>
<comment type="caution">
    <text evidence="2">The sequence shown here is derived from an EMBL/GenBank/DDBJ whole genome shotgun (WGS) entry which is preliminary data.</text>
</comment>
<dbReference type="RefSeq" id="WP_183203880.1">
    <property type="nucleotide sequence ID" value="NZ_BAAAER010000001.1"/>
</dbReference>
<feature type="compositionally biased region" description="Pro residues" evidence="1">
    <location>
        <begin position="71"/>
        <end position="94"/>
    </location>
</feature>
<organism evidence="2 3">
    <name type="scientific">Brevundimonas lenta</name>
    <dbReference type="NCBI Taxonomy" id="424796"/>
    <lineage>
        <taxon>Bacteria</taxon>
        <taxon>Pseudomonadati</taxon>
        <taxon>Pseudomonadota</taxon>
        <taxon>Alphaproteobacteria</taxon>
        <taxon>Caulobacterales</taxon>
        <taxon>Caulobacteraceae</taxon>
        <taxon>Brevundimonas</taxon>
    </lineage>
</organism>
<evidence type="ECO:0000256" key="1">
    <source>
        <dbReference type="SAM" id="MobiDB-lite"/>
    </source>
</evidence>
<name>A0A7W6JEI9_9CAUL</name>
<sequence>MPRKKPKVRAPYKMVSPPTWELARAAYLGGMTAEAVAEKYDIGLHNLRQTIARKGWSKRALADARALAGPGGPPVPAPVAATPPSPEPASPPAPPITVDMILRSILDVAMVRAGKAIIAGTGAEASALIKATREWVTLNAEVVTARAEVPETGAPLEGFSPGDQATVREQVALLLMQESWAKKT</sequence>
<evidence type="ECO:0000313" key="2">
    <source>
        <dbReference type="EMBL" id="MBB4082711.1"/>
    </source>
</evidence>
<protein>
    <submittedName>
        <fullName evidence="2">Uncharacterized protein</fullName>
    </submittedName>
</protein>
<dbReference type="AlphaFoldDB" id="A0A7W6JEI9"/>
<proteinExistence type="predicted"/>
<dbReference type="Proteomes" id="UP000529946">
    <property type="component" value="Unassembled WGS sequence"/>
</dbReference>
<accession>A0A7W6JEI9</accession>
<keyword evidence="3" id="KW-1185">Reference proteome</keyword>
<evidence type="ECO:0000313" key="3">
    <source>
        <dbReference type="Proteomes" id="UP000529946"/>
    </source>
</evidence>
<feature type="region of interest" description="Disordered" evidence="1">
    <location>
        <begin position="67"/>
        <end position="94"/>
    </location>
</feature>
<gene>
    <name evidence="2" type="ORF">GGR12_001577</name>
</gene>
<dbReference type="EMBL" id="JACIDM010000002">
    <property type="protein sequence ID" value="MBB4082711.1"/>
    <property type="molecule type" value="Genomic_DNA"/>
</dbReference>